<gene>
    <name evidence="5" type="primary">LOC113208983</name>
</gene>
<reference evidence="5" key="1">
    <citation type="submission" date="2025-08" db="UniProtKB">
        <authorList>
            <consortium name="RefSeq"/>
        </authorList>
    </citation>
    <scope>IDENTIFICATION</scope>
    <source>
        <tissue evidence="5">Whole organism</tissue>
    </source>
</reference>
<keyword evidence="2" id="KW-0732">Signal</keyword>
<sequence length="371" mass="39583">MARHSSSPSLWTRAQAGVLLVAVLVLSVPHQAESLPADAALPGTDASPAPAMQTMAAAPAARAQEADPQDVASFFPGIKGDLTKLTWAHAVNSRDLLAKSLNDSGIMMLEADVVLGTTPESPNQVPVMGHPPMNTSDLSLQEFLRSVVTHNTDNNATRKGVKLDFKSIGVYEKAIDSLKQNFAGVPDFPVWLNADILPGPVNSTNTPVDAARFLAKAKAEYPYLMLSLGWTTRWGKALGNETVPTAFAKYNEQTVKSMTDALDAAQITQPITYAVRAAFVANSLDELKMLLNETHQASGKATLTVWSSDETDIVNVAQLKNNILAIGKDRVFLDVGEELAKQLDLASSALSTCASVVTTLLACAMVLFRAL</sequence>
<evidence type="ECO:0000256" key="1">
    <source>
        <dbReference type="ARBA" id="ARBA00044953"/>
    </source>
</evidence>
<dbReference type="GO" id="GO:0005615">
    <property type="term" value="C:extracellular space"/>
    <property type="evidence" value="ECO:0007669"/>
    <property type="project" value="TreeGrafter"/>
</dbReference>
<protein>
    <submittedName>
        <fullName evidence="5">Protein FAM151B</fullName>
    </submittedName>
</protein>
<feature type="domain" description="Menorin-like" evidence="3">
    <location>
        <begin position="81"/>
        <end position="339"/>
    </location>
</feature>
<dbReference type="PANTHER" id="PTHR21184">
    <property type="entry name" value="MENORIN (DENDRITIC BRANCHING PROTEIN)"/>
    <property type="match status" value="1"/>
</dbReference>
<keyword evidence="4" id="KW-1185">Reference proteome</keyword>
<evidence type="ECO:0000256" key="2">
    <source>
        <dbReference type="SAM" id="SignalP"/>
    </source>
</evidence>
<feature type="signal peptide" evidence="2">
    <location>
        <begin position="1"/>
        <end position="34"/>
    </location>
</feature>
<dbReference type="GeneID" id="113208983"/>
<dbReference type="Pfam" id="PF10223">
    <property type="entry name" value="Menorin_N"/>
    <property type="match status" value="1"/>
</dbReference>
<dbReference type="KEGG" id="foc:113208983"/>
<name>A0A6J1SMT1_FRAOC</name>
<evidence type="ECO:0000313" key="4">
    <source>
        <dbReference type="Proteomes" id="UP000504606"/>
    </source>
</evidence>
<accession>A0A6J1SMT1</accession>
<proteinExistence type="inferred from homology"/>
<dbReference type="InterPro" id="IPR019356">
    <property type="entry name" value="Menorin_dom"/>
</dbReference>
<dbReference type="Proteomes" id="UP000504606">
    <property type="component" value="Unplaced"/>
</dbReference>
<dbReference type="PANTHER" id="PTHR21184:SF6">
    <property type="entry name" value="CONSERVED PLASMA MEMBRANE PROTEIN"/>
    <property type="match status" value="1"/>
</dbReference>
<dbReference type="AlphaFoldDB" id="A0A6J1SMT1"/>
<comment type="similarity">
    <text evidence="1">Belongs to the menorin family.</text>
</comment>
<dbReference type="OrthoDB" id="413402at2759"/>
<evidence type="ECO:0000259" key="3">
    <source>
        <dbReference type="Pfam" id="PF10223"/>
    </source>
</evidence>
<organism evidence="4 5">
    <name type="scientific">Frankliniella occidentalis</name>
    <name type="common">Western flower thrips</name>
    <name type="synonym">Euthrips occidentalis</name>
    <dbReference type="NCBI Taxonomy" id="133901"/>
    <lineage>
        <taxon>Eukaryota</taxon>
        <taxon>Metazoa</taxon>
        <taxon>Ecdysozoa</taxon>
        <taxon>Arthropoda</taxon>
        <taxon>Hexapoda</taxon>
        <taxon>Insecta</taxon>
        <taxon>Pterygota</taxon>
        <taxon>Neoptera</taxon>
        <taxon>Paraneoptera</taxon>
        <taxon>Thysanoptera</taxon>
        <taxon>Terebrantia</taxon>
        <taxon>Thripoidea</taxon>
        <taxon>Thripidae</taxon>
        <taxon>Frankliniella</taxon>
    </lineage>
</organism>
<feature type="chain" id="PRO_5026680150" evidence="2">
    <location>
        <begin position="35"/>
        <end position="371"/>
    </location>
</feature>
<dbReference type="RefSeq" id="XP_026282068.1">
    <property type="nucleotide sequence ID" value="XM_026426283.2"/>
</dbReference>
<evidence type="ECO:0000313" key="5">
    <source>
        <dbReference type="RefSeq" id="XP_026282068.1"/>
    </source>
</evidence>